<reference evidence="1 2" key="1">
    <citation type="submission" date="2022-12" db="EMBL/GenBank/DDBJ databases">
        <authorList>
            <person name="Muema E."/>
        </authorList>
    </citation>
    <scope>NUCLEOTIDE SEQUENCE [LARGE SCALE GENOMIC DNA]</scope>
    <source>
        <strain evidence="2">1330</strain>
    </source>
</reference>
<proteinExistence type="predicted"/>
<organism evidence="1 2">
    <name type="scientific">Mesorhizobium argentiipisi</name>
    <dbReference type="NCBI Taxonomy" id="3015175"/>
    <lineage>
        <taxon>Bacteria</taxon>
        <taxon>Pseudomonadati</taxon>
        <taxon>Pseudomonadota</taxon>
        <taxon>Alphaproteobacteria</taxon>
        <taxon>Hyphomicrobiales</taxon>
        <taxon>Phyllobacteriaceae</taxon>
        <taxon>Mesorhizobium</taxon>
    </lineage>
</organism>
<evidence type="ECO:0008006" key="3">
    <source>
        <dbReference type="Google" id="ProtNLM"/>
    </source>
</evidence>
<dbReference type="RefSeq" id="WP_337092986.1">
    <property type="nucleotide sequence ID" value="NZ_JAPYKO010000005.1"/>
</dbReference>
<comment type="caution">
    <text evidence="1">The sequence shown here is derived from an EMBL/GenBank/DDBJ whole genome shotgun (WGS) entry which is preliminary data.</text>
</comment>
<protein>
    <recommendedName>
        <fullName evidence="3">HEPN domain-containing protein</fullName>
    </recommendedName>
</protein>
<sequence>MIPESAGAAPYGIFLLADDYLSAAQLVFRDPRIGTGPVRLMTYHAAELFLKTYMRSAGETVDALRALGHDLEKMVVRAKSLGLKLPPQILAQSRKLSAITTTCGHAT</sequence>
<dbReference type="EMBL" id="JAPYKO010000005">
    <property type="protein sequence ID" value="MEI9402606.1"/>
    <property type="molecule type" value="Genomic_DNA"/>
</dbReference>
<name>A0ABU8KA57_9HYPH</name>
<gene>
    <name evidence="1" type="ORF">O7A05_10620</name>
</gene>
<accession>A0ABU8KA57</accession>
<evidence type="ECO:0000313" key="2">
    <source>
        <dbReference type="Proteomes" id="UP001366503"/>
    </source>
</evidence>
<keyword evidence="2" id="KW-1185">Reference proteome</keyword>
<dbReference type="Proteomes" id="UP001366503">
    <property type="component" value="Unassembled WGS sequence"/>
</dbReference>
<evidence type="ECO:0000313" key="1">
    <source>
        <dbReference type="EMBL" id="MEI9402606.1"/>
    </source>
</evidence>